<dbReference type="SMART" id="SM00533">
    <property type="entry name" value="MUTSd"/>
    <property type="match status" value="1"/>
</dbReference>
<evidence type="ECO:0000313" key="8">
    <source>
        <dbReference type="Proteomes" id="UP000006866"/>
    </source>
</evidence>
<dbReference type="InterPro" id="IPR000432">
    <property type="entry name" value="DNA_mismatch_repair_MutS_C"/>
</dbReference>
<keyword evidence="2" id="KW-0067">ATP-binding</keyword>
<dbReference type="InterPro" id="IPR027417">
    <property type="entry name" value="P-loop_NTPase"/>
</dbReference>
<dbReference type="Gene3D" id="3.40.50.300">
    <property type="entry name" value="P-loop containing nucleotide triphosphate hydrolases"/>
    <property type="match status" value="1"/>
</dbReference>
<dbReference type="eggNOG" id="COG1193">
    <property type="taxonomic scope" value="Bacteria"/>
</dbReference>
<dbReference type="STRING" id="572479.Hprae_1562"/>
<dbReference type="RefSeq" id="WP_014553709.1">
    <property type="nucleotide sequence ID" value="NC_017455.1"/>
</dbReference>
<name>E3DP56_HALPG</name>
<dbReference type="SUPFAM" id="SSF52540">
    <property type="entry name" value="P-loop containing nucleoside triphosphate hydrolases"/>
    <property type="match status" value="1"/>
</dbReference>
<dbReference type="SUPFAM" id="SSF48334">
    <property type="entry name" value="DNA repair protein MutS, domain III"/>
    <property type="match status" value="1"/>
</dbReference>
<sequence>MDFLNEEISKNIGFKQLWQEIEPVSELGMRAKKKFKPYLVKEKTELKLELDKLEFLINIMKQEESEFFKLKSLLKGVKNIYGIVNQSRSKKTVLDDIDIFEIKKSIIQSRKIKSIIKALKLNDLFEEQLKYFPELLKYLSLGQSNSESFYLADDYDDKLELIRGKRKELEKKLLQEKNDLAAEIEKKAKRPFSTDNEISVSKNDTEIIKYLKETEEVSLVSENFAALTFKLIENEKISQLKSEISEIKRKEEIQKNIIRKKITNKISKKSLGIMANLDKIAYLDFMLAKAEFALKISASKPEINSDKSISIKDGRHILMEKELAKKGMDFTPIDLEIKEGATLITGPNMGGKTVSLKLIALLTAMAQHALFVPATSFKFDLRNYIYFSLTSDNIKTGLSKFGTEISNLKTVIESADNNGLILIDEIAHGTNPAEGYAIAYGIINKLDKMKSISVITTHYQRLADQLEITHFQVKGLDKDLLSHYHNYIKENGIDVLNKCMDYHLEKVETGSDFPQDAIQIADILGFDAEILKTAKEIMKK</sequence>
<evidence type="ECO:0000256" key="3">
    <source>
        <dbReference type="ARBA" id="ARBA00023125"/>
    </source>
</evidence>
<keyword evidence="8" id="KW-1185">Reference proteome</keyword>
<evidence type="ECO:0000259" key="6">
    <source>
        <dbReference type="SMART" id="SM00534"/>
    </source>
</evidence>
<dbReference type="Proteomes" id="UP000006866">
    <property type="component" value="Chromosome"/>
</dbReference>
<dbReference type="PANTHER" id="PTHR11361:SF14">
    <property type="entry name" value="DNA MISMATCH REPAIR PROTEIN MUTS, TYPE 2"/>
    <property type="match status" value="1"/>
</dbReference>
<evidence type="ECO:0000259" key="5">
    <source>
        <dbReference type="SMART" id="SM00533"/>
    </source>
</evidence>
<proteinExistence type="predicted"/>
<keyword evidence="4" id="KW-0175">Coiled coil</keyword>
<keyword evidence="1" id="KW-0547">Nucleotide-binding</keyword>
<evidence type="ECO:0000313" key="7">
    <source>
        <dbReference type="EMBL" id="ADO77689.1"/>
    </source>
</evidence>
<dbReference type="InterPro" id="IPR007696">
    <property type="entry name" value="DNA_mismatch_repair_MutS_core"/>
</dbReference>
<dbReference type="AlphaFoldDB" id="E3DP56"/>
<dbReference type="Pfam" id="PF00488">
    <property type="entry name" value="MutS_V"/>
    <property type="match status" value="1"/>
</dbReference>
<dbReference type="PANTHER" id="PTHR11361">
    <property type="entry name" value="DNA MISMATCH REPAIR PROTEIN MUTS FAMILY MEMBER"/>
    <property type="match status" value="1"/>
</dbReference>
<dbReference type="PATRIC" id="fig|572479.3.peg.1582"/>
<dbReference type="InterPro" id="IPR045076">
    <property type="entry name" value="MutS"/>
</dbReference>
<dbReference type="GO" id="GO:0006298">
    <property type="term" value="P:mismatch repair"/>
    <property type="evidence" value="ECO:0007669"/>
    <property type="project" value="InterPro"/>
</dbReference>
<evidence type="ECO:0000256" key="1">
    <source>
        <dbReference type="ARBA" id="ARBA00022741"/>
    </source>
</evidence>
<dbReference type="KEGG" id="hpk:Hprae_1562"/>
<reference evidence="8" key="1">
    <citation type="submission" date="2010-10" db="EMBL/GenBank/DDBJ databases">
        <title>The complete genome of Halanaerobium praevalens DSM 2228.</title>
        <authorList>
            <consortium name="US DOE Joint Genome Institute (JGI-PGF)"/>
            <person name="Lucas S."/>
            <person name="Copeland A."/>
            <person name="Lapidus A."/>
            <person name="Glavina del Rio T."/>
            <person name="Dalin E."/>
            <person name="Tice H."/>
            <person name="Bruce D."/>
            <person name="Goodwin L."/>
            <person name="Pitluck S."/>
            <person name="Kyrpides N."/>
            <person name="Mavromatis K."/>
            <person name="Ivanova N."/>
            <person name="Ovchinnikova G."/>
            <person name="Chertkov O."/>
            <person name="Detter J.C."/>
            <person name="Han C."/>
            <person name="Larimer F."/>
            <person name="Land M."/>
            <person name="Hauser L."/>
            <person name="Markowitz V."/>
            <person name="Cheng J.-F."/>
            <person name="Hugenholtz P."/>
            <person name="Woyke T."/>
            <person name="Wu D."/>
            <person name="Tindall B."/>
            <person name="Pomrenke H.G."/>
            <person name="Brambilla E."/>
            <person name="Klenk H.-P."/>
            <person name="Eisen J.A."/>
        </authorList>
    </citation>
    <scope>NUCLEOTIDE SEQUENCE [LARGE SCALE GENOMIC DNA]</scope>
    <source>
        <strain evidence="8">ATCC 33744 / DSM 2228 / GSL</strain>
    </source>
</reference>
<accession>E3DP56</accession>
<evidence type="ECO:0000256" key="2">
    <source>
        <dbReference type="ARBA" id="ARBA00022840"/>
    </source>
</evidence>
<gene>
    <name evidence="7" type="ordered locus">Hprae_1562</name>
</gene>
<keyword evidence="3" id="KW-0238">DNA-binding</keyword>
<dbReference type="GO" id="GO:0005524">
    <property type="term" value="F:ATP binding"/>
    <property type="evidence" value="ECO:0007669"/>
    <property type="project" value="UniProtKB-KW"/>
</dbReference>
<reference evidence="7 8" key="2">
    <citation type="journal article" date="2011" name="Stand. Genomic Sci.">
        <title>Complete genome sequence of the extremely halophilic Halanaerobium praevalens type strain (GSL).</title>
        <authorList>
            <person name="Ivanova N."/>
            <person name="Sikorski J."/>
            <person name="Chertkov O."/>
            <person name="Nolan M."/>
            <person name="Lucas S."/>
            <person name="Hammon N."/>
            <person name="Deshpande S."/>
            <person name="Cheng J.F."/>
            <person name="Tapia R."/>
            <person name="Han C."/>
            <person name="Goodwin L."/>
            <person name="Pitluck S."/>
            <person name="Huntemann M."/>
            <person name="Liolios K."/>
            <person name="Pagani I."/>
            <person name="Mavromatis K."/>
            <person name="Ovchinikova G."/>
            <person name="Pati A."/>
            <person name="Chen A."/>
            <person name="Palaniappan K."/>
            <person name="Land M."/>
            <person name="Hauser L."/>
            <person name="Brambilla E.M."/>
            <person name="Kannan K.P."/>
            <person name="Rohde M."/>
            <person name="Tindall B.J."/>
            <person name="Goker M."/>
            <person name="Detter J.C."/>
            <person name="Woyke T."/>
            <person name="Bristow J."/>
            <person name="Eisen J.A."/>
            <person name="Markowitz V."/>
            <person name="Hugenholtz P."/>
            <person name="Kyrpides N.C."/>
            <person name="Klenk H.P."/>
            <person name="Lapidus A."/>
        </authorList>
    </citation>
    <scope>NUCLEOTIDE SEQUENCE [LARGE SCALE GENOMIC DNA]</scope>
    <source>
        <strain evidence="8">ATCC 33744 / DSM 2228 / GSL</strain>
    </source>
</reference>
<dbReference type="OrthoDB" id="9777812at2"/>
<dbReference type="GO" id="GO:0140664">
    <property type="term" value="F:ATP-dependent DNA damage sensor activity"/>
    <property type="evidence" value="ECO:0007669"/>
    <property type="project" value="InterPro"/>
</dbReference>
<protein>
    <submittedName>
        <fullName evidence="7">DNA mismatch repair protein MutS domain protein</fullName>
    </submittedName>
</protein>
<feature type="domain" description="DNA mismatch repair protein MutS core" evidence="5">
    <location>
        <begin position="11"/>
        <end position="322"/>
    </location>
</feature>
<dbReference type="GO" id="GO:0030983">
    <property type="term" value="F:mismatched DNA binding"/>
    <property type="evidence" value="ECO:0007669"/>
    <property type="project" value="InterPro"/>
</dbReference>
<organism evidence="7 8">
    <name type="scientific">Halanaerobium praevalens (strain ATCC 33744 / DSM 2228 / GSL)</name>
    <dbReference type="NCBI Taxonomy" id="572479"/>
    <lineage>
        <taxon>Bacteria</taxon>
        <taxon>Bacillati</taxon>
        <taxon>Bacillota</taxon>
        <taxon>Clostridia</taxon>
        <taxon>Halanaerobiales</taxon>
        <taxon>Halanaerobiaceae</taxon>
        <taxon>Halanaerobium</taxon>
    </lineage>
</organism>
<dbReference type="SMART" id="SM00534">
    <property type="entry name" value="MUTSac"/>
    <property type="match status" value="1"/>
</dbReference>
<evidence type="ECO:0000256" key="4">
    <source>
        <dbReference type="SAM" id="Coils"/>
    </source>
</evidence>
<feature type="coiled-coil region" evidence="4">
    <location>
        <begin position="152"/>
        <end position="190"/>
    </location>
</feature>
<feature type="domain" description="DNA mismatch repair proteins mutS family" evidence="6">
    <location>
        <begin position="339"/>
        <end position="539"/>
    </location>
</feature>
<dbReference type="InterPro" id="IPR036187">
    <property type="entry name" value="DNA_mismatch_repair_MutS_sf"/>
</dbReference>
<dbReference type="EMBL" id="CP002175">
    <property type="protein sequence ID" value="ADO77689.1"/>
    <property type="molecule type" value="Genomic_DNA"/>
</dbReference>
<dbReference type="HOGENOM" id="CLU_041770_0_0_9"/>